<dbReference type="RefSeq" id="WP_117580260.1">
    <property type="nucleotide sequence ID" value="NZ_QUSL01000002.1"/>
</dbReference>
<evidence type="ECO:0000313" key="1">
    <source>
        <dbReference type="EMBL" id="RGD86911.1"/>
    </source>
</evidence>
<accession>A0A3E3EI59</accession>
<dbReference type="Proteomes" id="UP000261032">
    <property type="component" value="Unassembled WGS sequence"/>
</dbReference>
<sequence>MAFNFFKWLAGKDTAPKKADTKAVCFQLASEIMVRELAFNLISNKIANAVSKCTVNVYENNRRVKNDEWYRWNIQPNRNQSATQFWAKLINHLYENNEALVVVNNEELYVADDYQLNDDSAFFEHYFQHVTVNSFTYSRNLRMSEVFYFKLNSKNLRTYLDGTLSLYAGLINASYSSYLVANGNKGILKIDQFAEQGEEFEDYFKQLVNEDFKTFFSNANAVLPLFEGYEYKQLENKGTQSTTRDFKALLDDVISLTANAFNVPSAIANGDVQDTSKAVNDFLTFCIDPLIEMFSDEMNRKLFTKGQILKGTYVKFDTKAIKHIDLLDVATAIDKLISSGFTCINDLREICGFDRIDESWAEQFFMTKNYSTVKDLMKALKGGDEDEE</sequence>
<proteinExistence type="predicted"/>
<dbReference type="NCBIfam" id="TIGR01537">
    <property type="entry name" value="portal_HK97"/>
    <property type="match status" value="1"/>
</dbReference>
<comment type="caution">
    <text evidence="1">The sequence shown here is derived from an EMBL/GenBank/DDBJ whole genome shotgun (WGS) entry which is preliminary data.</text>
</comment>
<reference evidence="1 2" key="1">
    <citation type="submission" date="2018-08" db="EMBL/GenBank/DDBJ databases">
        <title>A genome reference for cultivated species of the human gut microbiota.</title>
        <authorList>
            <person name="Zou Y."/>
            <person name="Xue W."/>
            <person name="Luo G."/>
        </authorList>
    </citation>
    <scope>NUCLEOTIDE SEQUENCE [LARGE SCALE GENOMIC DNA]</scope>
    <source>
        <strain evidence="1 2">OM06-4</strain>
    </source>
</reference>
<dbReference type="InterPro" id="IPR006944">
    <property type="entry name" value="Phage/GTA_portal"/>
</dbReference>
<dbReference type="AlphaFoldDB" id="A0A3E3EI59"/>
<organism evidence="1 2">
    <name type="scientific">Thomasclavelia ramosa</name>
    <dbReference type="NCBI Taxonomy" id="1547"/>
    <lineage>
        <taxon>Bacteria</taxon>
        <taxon>Bacillati</taxon>
        <taxon>Bacillota</taxon>
        <taxon>Erysipelotrichia</taxon>
        <taxon>Erysipelotrichales</taxon>
        <taxon>Coprobacillaceae</taxon>
        <taxon>Thomasclavelia</taxon>
    </lineage>
</organism>
<dbReference type="InterPro" id="IPR006427">
    <property type="entry name" value="Portal_HK97"/>
</dbReference>
<dbReference type="Pfam" id="PF04860">
    <property type="entry name" value="Phage_portal"/>
    <property type="match status" value="1"/>
</dbReference>
<name>A0A3E3EI59_9FIRM</name>
<gene>
    <name evidence="1" type="ORF">DXB93_01725</name>
</gene>
<evidence type="ECO:0000313" key="2">
    <source>
        <dbReference type="Proteomes" id="UP000261032"/>
    </source>
</evidence>
<dbReference type="EMBL" id="QUSL01000002">
    <property type="protein sequence ID" value="RGD86911.1"/>
    <property type="molecule type" value="Genomic_DNA"/>
</dbReference>
<protein>
    <submittedName>
        <fullName evidence="1">Phage portal protein</fullName>
    </submittedName>
</protein>